<accession>A0A1I9LTC6</accession>
<dbReference type="ExpressionAtlas" id="A0A1I9LTC6">
    <property type="expression patterns" value="baseline and differential"/>
</dbReference>
<keyword evidence="3" id="KW-1185">Reference proteome</keyword>
<evidence type="ECO:0000313" key="1">
    <source>
        <dbReference type="Araport" id="AT3G01475"/>
    </source>
</evidence>
<dbReference type="KEGG" id="ath:AT3G01475"/>
<gene>
    <name evidence="1 2" type="ordered locus">At3g01475</name>
</gene>
<reference evidence="3" key="2">
    <citation type="journal article" date="2017" name="Plant J.">
        <title>Araport11: a complete reannotation of the Arabidopsis thaliana reference genome.</title>
        <authorList>
            <person name="Cheng C.Y."/>
            <person name="Krishnakumar V."/>
            <person name="Chan A.P."/>
            <person name="Thibaud-Nissen F."/>
            <person name="Schobel S."/>
            <person name="Town C.D."/>
        </authorList>
    </citation>
    <scope>GENOME REANNOTATION</scope>
    <source>
        <strain evidence="3">cv. Columbia</strain>
    </source>
</reference>
<protein>
    <submittedName>
        <fullName evidence="2">Uncharacterized protein</fullName>
    </submittedName>
</protein>
<dbReference type="GeneID" id="28718487"/>
<sequence>MYKYLGSELIVVHDDGVVVRKKLVVSGLEKIVVSLKLFCFPTSSAILKPDSHLPWLERIYLFGSEATLLFRQLVVVKVIVVEILRGAKEGPSLRSFLHGKFTEK</sequence>
<proteinExistence type="predicted"/>
<dbReference type="AlphaFoldDB" id="A0A1I9LTC6"/>
<evidence type="ECO:0000313" key="2">
    <source>
        <dbReference type="EMBL" id="ANM65834.1"/>
    </source>
</evidence>
<evidence type="ECO:0000313" key="3">
    <source>
        <dbReference type="Proteomes" id="UP000006548"/>
    </source>
</evidence>
<name>A0A1I9LTC6_ARATH</name>
<organism evidence="2 3">
    <name type="scientific">Arabidopsis thaliana</name>
    <name type="common">Mouse-ear cress</name>
    <dbReference type="NCBI Taxonomy" id="3702"/>
    <lineage>
        <taxon>Eukaryota</taxon>
        <taxon>Viridiplantae</taxon>
        <taxon>Streptophyta</taxon>
        <taxon>Embryophyta</taxon>
        <taxon>Tracheophyta</taxon>
        <taxon>Spermatophyta</taxon>
        <taxon>Magnoliopsida</taxon>
        <taxon>eudicotyledons</taxon>
        <taxon>Gunneridae</taxon>
        <taxon>Pentapetalae</taxon>
        <taxon>rosids</taxon>
        <taxon>malvids</taxon>
        <taxon>Brassicales</taxon>
        <taxon>Brassicaceae</taxon>
        <taxon>Camelineae</taxon>
        <taxon>Arabidopsis</taxon>
    </lineage>
</organism>
<dbReference type="InParanoid" id="A0A1I9LTC6"/>
<dbReference type="RefSeq" id="NP_001327774.1">
    <property type="nucleotide sequence ID" value="NM_001337340.1"/>
</dbReference>
<dbReference type="EMBL" id="CP002686">
    <property type="protein sequence ID" value="ANM65834.1"/>
    <property type="molecule type" value="Genomic_DNA"/>
</dbReference>
<dbReference type="TAIR" id="AT3G01475"/>
<dbReference type="Proteomes" id="UP000006548">
    <property type="component" value="Chromosome 3"/>
</dbReference>
<dbReference type="Araport" id="AT3G01475"/>
<reference evidence="2 3" key="1">
    <citation type="journal article" date="2000" name="Nature">
        <title>Sequence and analysis of chromosome 3 of the plant Arabidopsis thaliana.</title>
        <authorList>
            <consortium name="European Union Chromosome 3 Arabidopsis Sequencing Consortium"/>
            <consortium name="Institute for Genomic Research"/>
            <consortium name="Kazusa DNA Research Institute"/>
            <person name="Salanoubat M."/>
            <person name="Lemcke K."/>
            <person name="Rieger M."/>
            <person name="Ansorge W."/>
            <person name="Unseld M."/>
            <person name="Fartmann B."/>
            <person name="Valle G."/>
            <person name="Blocker H."/>
            <person name="Perez-Alonso M."/>
            <person name="Obermaier B."/>
            <person name="Delseny M."/>
            <person name="Boutry M."/>
            <person name="Grivell L.A."/>
            <person name="Mache R."/>
            <person name="Puigdomenech P."/>
            <person name="De Simone V."/>
            <person name="Choisne N."/>
            <person name="Artiguenave F."/>
            <person name="Robert C."/>
            <person name="Brottier P."/>
            <person name="Wincker P."/>
            <person name="Cattolico L."/>
            <person name="Weissenbach J."/>
            <person name="Saurin W."/>
            <person name="Quetier F."/>
            <person name="Schafer M."/>
            <person name="Muller-Auer S."/>
            <person name="Gabel C."/>
            <person name="Fuchs M."/>
            <person name="Benes V."/>
            <person name="Wurmbach E."/>
            <person name="Drzonek H."/>
            <person name="Erfle H."/>
            <person name="Jordan N."/>
            <person name="Bangert S."/>
            <person name="Wiedelmann R."/>
            <person name="Kranz H."/>
            <person name="Voss H."/>
            <person name="Holland R."/>
            <person name="Brandt P."/>
            <person name="Nyakatura G."/>
            <person name="Vezzi A."/>
            <person name="D'Angelo M."/>
            <person name="Pallavicini A."/>
            <person name="Toppo S."/>
            <person name="Simionati B."/>
            <person name="Conrad A."/>
            <person name="Hornischer K."/>
            <person name="Kauer G."/>
            <person name="Lohnert T.H."/>
            <person name="Nordsiek G."/>
            <person name="Reichelt J."/>
            <person name="Scharfe M."/>
            <person name="Schon O."/>
            <person name="Bargues M."/>
            <person name="Terol J."/>
            <person name="Climent J."/>
            <person name="Navarro P."/>
            <person name="Collado C."/>
            <person name="Perez-Perez A."/>
            <person name="Ottenwalder B."/>
            <person name="Duchemin D."/>
            <person name="Cooke R."/>
            <person name="Laudie M."/>
            <person name="Berger-Llauro C."/>
            <person name="Purnelle B."/>
            <person name="Masuy D."/>
            <person name="de Haan M."/>
            <person name="Maarse A.C."/>
            <person name="Alcaraz J.P."/>
            <person name="Cottet A."/>
            <person name="Casacuberta E."/>
            <person name="Monfort A."/>
            <person name="Argiriou A."/>
            <person name="flores M."/>
            <person name="Liguori R."/>
            <person name="Vitale D."/>
            <person name="Mannhaupt G."/>
            <person name="Haase D."/>
            <person name="Schoof H."/>
            <person name="Rudd S."/>
            <person name="Zaccaria P."/>
            <person name="Mewes H.W."/>
            <person name="Mayer K.F."/>
            <person name="Kaul S."/>
            <person name="Town C.D."/>
            <person name="Koo H.L."/>
            <person name="Tallon L.J."/>
            <person name="Jenkins J."/>
            <person name="Rooney T."/>
            <person name="Rizzo M."/>
            <person name="Walts A."/>
            <person name="Utterback T."/>
            <person name="Fujii C.Y."/>
            <person name="Shea T.P."/>
            <person name="Creasy T.H."/>
            <person name="Haas B."/>
            <person name="Maiti R."/>
            <person name="Wu D."/>
            <person name="Peterson J."/>
            <person name="Van Aken S."/>
            <person name="Pai G."/>
            <person name="Militscher J."/>
            <person name="Sellers P."/>
            <person name="Gill J.E."/>
            <person name="Feldblyum T.V."/>
            <person name="Preuss D."/>
            <person name="Lin X."/>
            <person name="Nierman W.C."/>
            <person name="Salzberg S.L."/>
            <person name="White O."/>
            <person name="Venter J.C."/>
            <person name="Fraser C.M."/>
            <person name="Kaneko T."/>
            <person name="Nakamura Y."/>
            <person name="Sato S."/>
            <person name="Kato T."/>
            <person name="Asamizu E."/>
            <person name="Sasamoto S."/>
            <person name="Kimura T."/>
            <person name="Idesawa K."/>
            <person name="Kawashima K."/>
            <person name="Kishida Y."/>
            <person name="Kiyokawa C."/>
            <person name="Kohara M."/>
            <person name="Matsumoto M."/>
            <person name="Matsuno A."/>
            <person name="Muraki A."/>
            <person name="Nakayama S."/>
            <person name="Nakazaki N."/>
            <person name="Shinpo S."/>
            <person name="Takeuchi C."/>
            <person name="Wada T."/>
            <person name="Watanabe A."/>
            <person name="Yamada M."/>
            <person name="Yasuda M."/>
            <person name="Tabata S."/>
        </authorList>
    </citation>
    <scope>NUCLEOTIDE SEQUENCE [LARGE SCALE GENOMIC DNA]</scope>
    <source>
        <strain evidence="3">cv. Columbia</strain>
    </source>
</reference>